<dbReference type="EMBL" id="LGRX02004471">
    <property type="protein sequence ID" value="KAK3280251.1"/>
    <property type="molecule type" value="Genomic_DNA"/>
</dbReference>
<protein>
    <submittedName>
        <fullName evidence="2">Uncharacterized protein</fullName>
    </submittedName>
</protein>
<evidence type="ECO:0000313" key="2">
    <source>
        <dbReference type="EMBL" id="KAK3280251.1"/>
    </source>
</evidence>
<proteinExistence type="predicted"/>
<keyword evidence="3" id="KW-1185">Reference proteome</keyword>
<feature type="region of interest" description="Disordered" evidence="1">
    <location>
        <begin position="157"/>
        <end position="199"/>
    </location>
</feature>
<name>A0AAE0GMT5_9CHLO</name>
<gene>
    <name evidence="2" type="ORF">CYMTET_11900</name>
</gene>
<accession>A0AAE0GMT5</accession>
<reference evidence="2 3" key="1">
    <citation type="journal article" date="2015" name="Genome Biol. Evol.">
        <title>Comparative Genomics of a Bacterivorous Green Alga Reveals Evolutionary Causalities and Consequences of Phago-Mixotrophic Mode of Nutrition.</title>
        <authorList>
            <person name="Burns J.A."/>
            <person name="Paasch A."/>
            <person name="Narechania A."/>
            <person name="Kim E."/>
        </authorList>
    </citation>
    <scope>NUCLEOTIDE SEQUENCE [LARGE SCALE GENOMIC DNA]</scope>
    <source>
        <strain evidence="2 3">PLY_AMNH</strain>
    </source>
</reference>
<dbReference type="Proteomes" id="UP001190700">
    <property type="component" value="Unassembled WGS sequence"/>
</dbReference>
<evidence type="ECO:0000256" key="1">
    <source>
        <dbReference type="SAM" id="MobiDB-lite"/>
    </source>
</evidence>
<organism evidence="2 3">
    <name type="scientific">Cymbomonas tetramitiformis</name>
    <dbReference type="NCBI Taxonomy" id="36881"/>
    <lineage>
        <taxon>Eukaryota</taxon>
        <taxon>Viridiplantae</taxon>
        <taxon>Chlorophyta</taxon>
        <taxon>Pyramimonadophyceae</taxon>
        <taxon>Pyramimonadales</taxon>
        <taxon>Pyramimonadaceae</taxon>
        <taxon>Cymbomonas</taxon>
    </lineage>
</organism>
<dbReference type="AlphaFoldDB" id="A0AAE0GMT5"/>
<sequence length="346" mass="38198">MLKARGYQPKGSGITLDDIDAKHDFLALRSAMLTVLHSVNAVETTKLFDVELLAYASYHFISWRVCMRLLRIDERGDPSVILDKLRTLGDEHAILNPDYGDVAHVDTLRVILEKSAESSPYEVQLYQNVIGNLYLGSDSTFDTAVLHIRRTWQREGGSRLARFPSRAAGSGGGAPIPPKPGGDGSTPQASGGGARALSLRQRGNIAPAEGKREDTSGPYRIWVGTGRPCVTCFRMWCETDVHATTNGVYPHACLAAYCTGRALKDALQRRRVSRAACWEDEPPVTPAVAYAFLDGGSDEGFSAFEEFPADVRGPLLPHWTPYMALTDQRLLQLRKYLRQKPRIRIA</sequence>
<comment type="caution">
    <text evidence="2">The sequence shown here is derived from an EMBL/GenBank/DDBJ whole genome shotgun (WGS) entry which is preliminary data.</text>
</comment>
<evidence type="ECO:0000313" key="3">
    <source>
        <dbReference type="Proteomes" id="UP001190700"/>
    </source>
</evidence>